<dbReference type="Proteomes" id="UP001152484">
    <property type="component" value="Unassembled WGS sequence"/>
</dbReference>
<dbReference type="EMBL" id="CAMAPE010000046">
    <property type="protein sequence ID" value="CAH9104507.1"/>
    <property type="molecule type" value="Genomic_DNA"/>
</dbReference>
<proteinExistence type="predicted"/>
<protein>
    <submittedName>
        <fullName evidence="1">Uncharacterized protein</fullName>
    </submittedName>
</protein>
<dbReference type="AlphaFoldDB" id="A0A9P1EGX9"/>
<evidence type="ECO:0000313" key="2">
    <source>
        <dbReference type="Proteomes" id="UP001152484"/>
    </source>
</evidence>
<sequence length="110" mass="12692">MQQAVIAAKYIGQRAHPFASFWGHPVYSFSLTRIFSRWVFLSEVFNEPPPHCGQKVMTLSPWRSHYEAFTTLLLSISPRPPQRMKNFKNKKEIKLLSFVEPGQLKRVGGS</sequence>
<name>A0A9P1EGX9_CUSEU</name>
<keyword evidence="2" id="KW-1185">Reference proteome</keyword>
<organism evidence="1 2">
    <name type="scientific">Cuscuta europaea</name>
    <name type="common">European dodder</name>
    <dbReference type="NCBI Taxonomy" id="41803"/>
    <lineage>
        <taxon>Eukaryota</taxon>
        <taxon>Viridiplantae</taxon>
        <taxon>Streptophyta</taxon>
        <taxon>Embryophyta</taxon>
        <taxon>Tracheophyta</taxon>
        <taxon>Spermatophyta</taxon>
        <taxon>Magnoliopsida</taxon>
        <taxon>eudicotyledons</taxon>
        <taxon>Gunneridae</taxon>
        <taxon>Pentapetalae</taxon>
        <taxon>asterids</taxon>
        <taxon>lamiids</taxon>
        <taxon>Solanales</taxon>
        <taxon>Convolvulaceae</taxon>
        <taxon>Cuscuteae</taxon>
        <taxon>Cuscuta</taxon>
        <taxon>Cuscuta subgen. Cuscuta</taxon>
    </lineage>
</organism>
<comment type="caution">
    <text evidence="1">The sequence shown here is derived from an EMBL/GenBank/DDBJ whole genome shotgun (WGS) entry which is preliminary data.</text>
</comment>
<gene>
    <name evidence="1" type="ORF">CEURO_LOCUS16552</name>
</gene>
<evidence type="ECO:0000313" key="1">
    <source>
        <dbReference type="EMBL" id="CAH9104507.1"/>
    </source>
</evidence>
<reference evidence="1" key="1">
    <citation type="submission" date="2022-07" db="EMBL/GenBank/DDBJ databases">
        <authorList>
            <person name="Macas J."/>
            <person name="Novak P."/>
            <person name="Neumann P."/>
        </authorList>
    </citation>
    <scope>NUCLEOTIDE SEQUENCE</scope>
</reference>
<accession>A0A9P1EGX9</accession>